<gene>
    <name evidence="5" type="ORF">OSTQU699_LOCUS653</name>
</gene>
<feature type="compositionally biased region" description="Gly residues" evidence="3">
    <location>
        <begin position="124"/>
        <end position="139"/>
    </location>
</feature>
<sequence length="264" mass="28937">MEPKRPARKSQLQAYIAVLRALSSVKLDWSQQKLMVDLRKQLKISLEQHMKSLDKVLKDPEVSAIREGLPLPARGDGAPATGAKRERSASPQHRGQQAALPRASAPQEDRRSAKAARRSTQHAGGRGSGLKGGRGGRGGRPGKESSSRGGRIARVAPRDPKPPASMPRQSPPQASEDVHKYVGRKVLVYAKDSTPQWLEAVVTDYNKDTLKNCITYDFNTGHESWHWLNVDKEVKRGVLRWAAGPPIDLQAVVAMATEDGQVEV</sequence>
<keyword evidence="2" id="KW-0539">Nucleus</keyword>
<evidence type="ECO:0000256" key="3">
    <source>
        <dbReference type="SAM" id="MobiDB-lite"/>
    </source>
</evidence>
<dbReference type="AlphaFoldDB" id="A0A8S1INU9"/>
<evidence type="ECO:0000259" key="4">
    <source>
        <dbReference type="PROSITE" id="PS51138"/>
    </source>
</evidence>
<name>A0A8S1INU9_9CHLO</name>
<evidence type="ECO:0000313" key="6">
    <source>
        <dbReference type="Proteomes" id="UP000708148"/>
    </source>
</evidence>
<accession>A0A8S1INU9</accession>
<dbReference type="Proteomes" id="UP000708148">
    <property type="component" value="Unassembled WGS sequence"/>
</dbReference>
<evidence type="ECO:0000256" key="1">
    <source>
        <dbReference type="ARBA" id="ARBA00004123"/>
    </source>
</evidence>
<proteinExistence type="predicted"/>
<dbReference type="PROSITE" id="PS51138">
    <property type="entry name" value="ENT"/>
    <property type="match status" value="1"/>
</dbReference>
<comment type="subcellular location">
    <subcellularLocation>
        <location evidence="1">Nucleus</location>
    </subcellularLocation>
</comment>
<dbReference type="Gene3D" id="1.10.1240.40">
    <property type="entry name" value="ENT domain"/>
    <property type="match status" value="1"/>
</dbReference>
<feature type="region of interest" description="Disordered" evidence="3">
    <location>
        <begin position="67"/>
        <end position="176"/>
    </location>
</feature>
<protein>
    <recommendedName>
        <fullName evidence="4">ENT domain-containing protein</fullName>
    </recommendedName>
</protein>
<dbReference type="InterPro" id="IPR005491">
    <property type="entry name" value="ENT_dom"/>
</dbReference>
<evidence type="ECO:0000313" key="5">
    <source>
        <dbReference type="EMBL" id="CAD7695292.1"/>
    </source>
</evidence>
<dbReference type="PANTHER" id="PTHR33432:SF22">
    <property type="entry name" value="OS10G0436850 PROTEIN"/>
    <property type="match status" value="1"/>
</dbReference>
<comment type="caution">
    <text evidence="5">The sequence shown here is derived from an EMBL/GenBank/DDBJ whole genome shotgun (WGS) entry which is preliminary data.</text>
</comment>
<dbReference type="GO" id="GO:0050832">
    <property type="term" value="P:defense response to fungus"/>
    <property type="evidence" value="ECO:0007669"/>
    <property type="project" value="InterPro"/>
</dbReference>
<reference evidence="5" key="1">
    <citation type="submission" date="2020-12" db="EMBL/GenBank/DDBJ databases">
        <authorList>
            <person name="Iha C."/>
        </authorList>
    </citation>
    <scope>NUCLEOTIDE SEQUENCE</scope>
</reference>
<dbReference type="PANTHER" id="PTHR33432">
    <property type="entry name" value="PROTEIN EMSY-LIKE 4"/>
    <property type="match status" value="1"/>
</dbReference>
<dbReference type="EMBL" id="CAJHUC010000329">
    <property type="protein sequence ID" value="CAD7695292.1"/>
    <property type="molecule type" value="Genomic_DNA"/>
</dbReference>
<dbReference type="InterPro" id="IPR036142">
    <property type="entry name" value="ENT_dom-like_sf"/>
</dbReference>
<dbReference type="OrthoDB" id="191196at2759"/>
<evidence type="ECO:0000256" key="2">
    <source>
        <dbReference type="ARBA" id="ARBA00023242"/>
    </source>
</evidence>
<dbReference type="SUPFAM" id="SSF158639">
    <property type="entry name" value="ENT-like"/>
    <property type="match status" value="1"/>
</dbReference>
<dbReference type="SMART" id="SM01191">
    <property type="entry name" value="ENT"/>
    <property type="match status" value="1"/>
</dbReference>
<organism evidence="5 6">
    <name type="scientific">Ostreobium quekettii</name>
    <dbReference type="NCBI Taxonomy" id="121088"/>
    <lineage>
        <taxon>Eukaryota</taxon>
        <taxon>Viridiplantae</taxon>
        <taxon>Chlorophyta</taxon>
        <taxon>core chlorophytes</taxon>
        <taxon>Ulvophyceae</taxon>
        <taxon>TCBD clade</taxon>
        <taxon>Bryopsidales</taxon>
        <taxon>Ostreobineae</taxon>
        <taxon>Ostreobiaceae</taxon>
        <taxon>Ostreobium</taxon>
    </lineage>
</organism>
<dbReference type="InterPro" id="IPR033485">
    <property type="entry name" value="EMSY-LIKE_plant"/>
</dbReference>
<dbReference type="Pfam" id="PF03735">
    <property type="entry name" value="ENT"/>
    <property type="match status" value="1"/>
</dbReference>
<feature type="domain" description="ENT" evidence="4">
    <location>
        <begin position="3"/>
        <end position="90"/>
    </location>
</feature>
<dbReference type="GO" id="GO:0005634">
    <property type="term" value="C:nucleus"/>
    <property type="evidence" value="ECO:0007669"/>
    <property type="project" value="UniProtKB-SubCell"/>
</dbReference>
<keyword evidence="6" id="KW-1185">Reference proteome</keyword>